<evidence type="ECO:0000313" key="2">
    <source>
        <dbReference type="EMBL" id="KAJ8491146.1"/>
    </source>
</evidence>
<evidence type="ECO:0008006" key="4">
    <source>
        <dbReference type="Google" id="ProtNLM"/>
    </source>
</evidence>
<accession>A0AAV8R8G4</accession>
<proteinExistence type="predicted"/>
<evidence type="ECO:0000313" key="3">
    <source>
        <dbReference type="Proteomes" id="UP001222027"/>
    </source>
</evidence>
<feature type="compositionally biased region" description="Low complexity" evidence="1">
    <location>
        <begin position="158"/>
        <end position="171"/>
    </location>
</feature>
<dbReference type="Proteomes" id="UP001222027">
    <property type="component" value="Unassembled WGS sequence"/>
</dbReference>
<dbReference type="AlphaFoldDB" id="A0AAV8R8G4"/>
<feature type="region of interest" description="Disordered" evidence="1">
    <location>
        <begin position="139"/>
        <end position="177"/>
    </location>
</feature>
<evidence type="ECO:0000256" key="1">
    <source>
        <dbReference type="SAM" id="MobiDB-lite"/>
    </source>
</evidence>
<organism evidence="2 3">
    <name type="scientific">Ensete ventricosum</name>
    <name type="common">Abyssinian banana</name>
    <name type="synonym">Musa ensete</name>
    <dbReference type="NCBI Taxonomy" id="4639"/>
    <lineage>
        <taxon>Eukaryota</taxon>
        <taxon>Viridiplantae</taxon>
        <taxon>Streptophyta</taxon>
        <taxon>Embryophyta</taxon>
        <taxon>Tracheophyta</taxon>
        <taxon>Spermatophyta</taxon>
        <taxon>Magnoliopsida</taxon>
        <taxon>Liliopsida</taxon>
        <taxon>Zingiberales</taxon>
        <taxon>Musaceae</taxon>
        <taxon>Ensete</taxon>
    </lineage>
</organism>
<reference evidence="2 3" key="1">
    <citation type="submission" date="2022-12" db="EMBL/GenBank/DDBJ databases">
        <title>Chromosome-scale assembly of the Ensete ventricosum genome.</title>
        <authorList>
            <person name="Dussert Y."/>
            <person name="Stocks J."/>
            <person name="Wendawek A."/>
            <person name="Woldeyes F."/>
            <person name="Nichols R.A."/>
            <person name="Borrell J.S."/>
        </authorList>
    </citation>
    <scope>NUCLEOTIDE SEQUENCE [LARGE SCALE GENOMIC DNA]</scope>
    <source>
        <strain evidence="3">cv. Maze</strain>
        <tissue evidence="2">Seeds</tissue>
    </source>
</reference>
<gene>
    <name evidence="2" type="ORF">OPV22_012867</name>
</gene>
<dbReference type="EMBL" id="JAQQAF010000004">
    <property type="protein sequence ID" value="KAJ8491146.1"/>
    <property type="molecule type" value="Genomic_DNA"/>
</dbReference>
<dbReference type="PANTHER" id="PTHR34190">
    <property type="entry name" value="EXPRESSED PROTEIN"/>
    <property type="match status" value="1"/>
</dbReference>
<name>A0AAV8R8G4_ENSVE</name>
<dbReference type="PANTHER" id="PTHR34190:SF9">
    <property type="entry name" value="BZIP DOMAIN-CONTAINING PROTEIN"/>
    <property type="match status" value="1"/>
</dbReference>
<keyword evidence="3" id="KW-1185">Reference proteome</keyword>
<sequence>MVQARDCTFSSPAESLLSRLEQFDHRLRQLEEKQRLLPDCYFTADLQLRTPRAGQHHRSNSLSAMHEVHLKSTLMDRLHLLETRIRQEIGTGTSRGADANGSCIHTTAVTEEKNKDTGICSSTVVERSWRTGELFKSGARELQSQKPRTTKVKELKKAAGAAEKTATSAMRQNERRRQERSRLYRRWFSVGC</sequence>
<protein>
    <recommendedName>
        <fullName evidence="4">Ternary complex factor MIP1 leucine-zipper domain-containing protein</fullName>
    </recommendedName>
</protein>
<comment type="caution">
    <text evidence="2">The sequence shown here is derived from an EMBL/GenBank/DDBJ whole genome shotgun (WGS) entry which is preliminary data.</text>
</comment>